<dbReference type="AlphaFoldDB" id="A0A2W1JU25"/>
<keyword evidence="2" id="KW-1185">Reference proteome</keyword>
<accession>A0A2W1JU25</accession>
<reference evidence="1 2" key="1">
    <citation type="journal article" date="2018" name="Sci. Rep.">
        <title>A novel species of the marine cyanobacterium Acaryochloris with a unique pigment content and lifestyle.</title>
        <authorList>
            <person name="Partensky F."/>
            <person name="Six C."/>
            <person name="Ratin M."/>
            <person name="Garczarek L."/>
            <person name="Vaulot D."/>
            <person name="Probert I."/>
            <person name="Calteau A."/>
            <person name="Gourvil P."/>
            <person name="Marie D."/>
            <person name="Grebert T."/>
            <person name="Bouchier C."/>
            <person name="Le Panse S."/>
            <person name="Gachenot M."/>
            <person name="Rodriguez F."/>
            <person name="Garrido J.L."/>
        </authorList>
    </citation>
    <scope>NUCLEOTIDE SEQUENCE [LARGE SCALE GENOMIC DNA]</scope>
    <source>
        <strain evidence="1 2">RCC1774</strain>
    </source>
</reference>
<evidence type="ECO:0008006" key="3">
    <source>
        <dbReference type="Google" id="ProtNLM"/>
    </source>
</evidence>
<dbReference type="Pfam" id="PF11209">
    <property type="entry name" value="LmeA"/>
    <property type="match status" value="1"/>
</dbReference>
<comment type="caution">
    <text evidence="1">The sequence shown here is derived from an EMBL/GenBank/DDBJ whole genome shotgun (WGS) entry which is preliminary data.</text>
</comment>
<evidence type="ECO:0000313" key="2">
    <source>
        <dbReference type="Proteomes" id="UP000248857"/>
    </source>
</evidence>
<dbReference type="RefSeq" id="WP_199464436.1">
    <property type="nucleotide sequence ID" value="NZ_CAWNWM010000012.1"/>
</dbReference>
<dbReference type="EMBL" id="PQWO01000012">
    <property type="protein sequence ID" value="PZD72087.1"/>
    <property type="molecule type" value="Genomic_DNA"/>
</dbReference>
<dbReference type="Proteomes" id="UP000248857">
    <property type="component" value="Unassembled WGS sequence"/>
</dbReference>
<organism evidence="1 2">
    <name type="scientific">Acaryochloris thomasi RCC1774</name>
    <dbReference type="NCBI Taxonomy" id="1764569"/>
    <lineage>
        <taxon>Bacteria</taxon>
        <taxon>Bacillati</taxon>
        <taxon>Cyanobacteriota</taxon>
        <taxon>Cyanophyceae</taxon>
        <taxon>Acaryochloridales</taxon>
        <taxon>Acaryochloridaceae</taxon>
        <taxon>Acaryochloris</taxon>
        <taxon>Acaryochloris thomasi</taxon>
    </lineage>
</organism>
<gene>
    <name evidence="1" type="ORF">C1752_03982</name>
</gene>
<evidence type="ECO:0000313" key="1">
    <source>
        <dbReference type="EMBL" id="PZD72087.1"/>
    </source>
</evidence>
<proteinExistence type="predicted"/>
<name>A0A2W1JU25_9CYAN</name>
<protein>
    <recommendedName>
        <fullName evidence="3">DUF2993 domain-containing protein</fullName>
    </recommendedName>
</protein>
<dbReference type="InterPro" id="IPR021373">
    <property type="entry name" value="DUF2993"/>
</dbReference>
<sequence length="244" mass="27931">MTAPRQRGDQLVSKVVETAVASLLKQTEKLEVKVRAEPVSKLLQGSVDGFDFSGQELLMHSGLRVDRMEFYLQALSIDFGSILRGHVKLRQPTQASMRIALTEDDLTASFNTDFLKEKLQQLSFEGQPLMFEQTQITINDEDQSLRMQSWVRKGQAEQLFEIDITARVVIEDRHRLKFVDVNCRGDQGSVELGQMLTQHVNNLLDLDQFSLEGMQLRVDQLRLRNKQLTLYGVAHIEKFPQRNA</sequence>